<proteinExistence type="predicted"/>
<evidence type="ECO:0000256" key="2">
    <source>
        <dbReference type="SAM" id="SignalP"/>
    </source>
</evidence>
<feature type="region of interest" description="Disordered" evidence="1">
    <location>
        <begin position="45"/>
        <end position="81"/>
    </location>
</feature>
<feature type="signal peptide" evidence="2">
    <location>
        <begin position="1"/>
        <end position="18"/>
    </location>
</feature>
<dbReference type="Proteomes" id="UP000219338">
    <property type="component" value="Unassembled WGS sequence"/>
</dbReference>
<keyword evidence="2" id="KW-0732">Signal</keyword>
<evidence type="ECO:0000313" key="4">
    <source>
        <dbReference type="Proteomes" id="UP000219338"/>
    </source>
</evidence>
<keyword evidence="4" id="KW-1185">Reference proteome</keyword>
<name>A0A284RZC2_ARMOS</name>
<protein>
    <recommendedName>
        <fullName evidence="5">F-box domain-containing protein</fullName>
    </recommendedName>
</protein>
<gene>
    <name evidence="3" type="ORF">ARMOST_17566</name>
</gene>
<dbReference type="OrthoDB" id="2962965at2759"/>
<evidence type="ECO:0000313" key="3">
    <source>
        <dbReference type="EMBL" id="SJL14111.1"/>
    </source>
</evidence>
<organism evidence="3 4">
    <name type="scientific">Armillaria ostoyae</name>
    <name type="common">Armillaria root rot fungus</name>
    <dbReference type="NCBI Taxonomy" id="47428"/>
    <lineage>
        <taxon>Eukaryota</taxon>
        <taxon>Fungi</taxon>
        <taxon>Dikarya</taxon>
        <taxon>Basidiomycota</taxon>
        <taxon>Agaricomycotina</taxon>
        <taxon>Agaricomycetes</taxon>
        <taxon>Agaricomycetidae</taxon>
        <taxon>Agaricales</taxon>
        <taxon>Marasmiineae</taxon>
        <taxon>Physalacriaceae</taxon>
        <taxon>Armillaria</taxon>
    </lineage>
</organism>
<feature type="chain" id="PRO_5012312276" description="F-box domain-containing protein" evidence="2">
    <location>
        <begin position="19"/>
        <end position="500"/>
    </location>
</feature>
<sequence>MNLTFFFFLLLSVRLFGGHRLVDACFSAGAGIPYMLPRTTEFKSRTPPVTTPVKNRIPPVTKPVKSRIPPKSTPVKSSVPGNSSLSIPQELIEYIIDFLHDDIPIIRRCSLVSCAFLPRSRYHIYSNVFIVHIAELHLFRKQYAGQLYQSQNLLGLLARRPHIARLVTRFGMHAMSVPLFYEFMDTSFVSIISSLPNLSHLELVARGNQGFWKELSITTHKPFVTALRSRSLKTFIFNGISFQMPRRFDDVFTAVANPALKHLSLACDSGADDACRPFAPILPPPDGLPALLESLSISGAATTRNIKWLFSNQSLYNVRGIRRLSLQLCNKATSSLIQRLLDETQATLEDFTLDGSAWSWAEPLVRLDLSRHRQLSSFFVIVSSPLDPLLSRTRLSPALRILTVEQACDKRKPFLVPCSVNPWGRFDAHLDKLKLPVLRNVHIRLHSRSHDLCFNCGHELPKHPDAWKHEVEENMPLHREKGILEVEVVKQRYCIPRSFN</sequence>
<reference evidence="4" key="1">
    <citation type="journal article" date="2017" name="Nat. Ecol. Evol.">
        <title>Genome expansion and lineage-specific genetic innovations in the forest pathogenic fungi Armillaria.</title>
        <authorList>
            <person name="Sipos G."/>
            <person name="Prasanna A.N."/>
            <person name="Walter M.C."/>
            <person name="O'Connor E."/>
            <person name="Balint B."/>
            <person name="Krizsan K."/>
            <person name="Kiss B."/>
            <person name="Hess J."/>
            <person name="Varga T."/>
            <person name="Slot J."/>
            <person name="Riley R."/>
            <person name="Boka B."/>
            <person name="Rigling D."/>
            <person name="Barry K."/>
            <person name="Lee J."/>
            <person name="Mihaltcheva S."/>
            <person name="LaButti K."/>
            <person name="Lipzen A."/>
            <person name="Waldron R."/>
            <person name="Moloney N.M."/>
            <person name="Sperisen C."/>
            <person name="Kredics L."/>
            <person name="Vagvoelgyi C."/>
            <person name="Patrignani A."/>
            <person name="Fitzpatrick D."/>
            <person name="Nagy I."/>
            <person name="Doyle S."/>
            <person name="Anderson J.B."/>
            <person name="Grigoriev I.V."/>
            <person name="Gueldener U."/>
            <person name="Muensterkoetter M."/>
            <person name="Nagy L.G."/>
        </authorList>
    </citation>
    <scope>NUCLEOTIDE SEQUENCE [LARGE SCALE GENOMIC DNA]</scope>
    <source>
        <strain evidence="4">C18/9</strain>
    </source>
</reference>
<dbReference type="EMBL" id="FUEG01000022">
    <property type="protein sequence ID" value="SJL14111.1"/>
    <property type="molecule type" value="Genomic_DNA"/>
</dbReference>
<accession>A0A284RZC2</accession>
<dbReference type="AlphaFoldDB" id="A0A284RZC2"/>
<feature type="compositionally biased region" description="Low complexity" evidence="1">
    <location>
        <begin position="69"/>
        <end position="80"/>
    </location>
</feature>
<evidence type="ECO:0000256" key="1">
    <source>
        <dbReference type="SAM" id="MobiDB-lite"/>
    </source>
</evidence>
<dbReference type="OMA" id="NCGHELP"/>
<evidence type="ECO:0008006" key="5">
    <source>
        <dbReference type="Google" id="ProtNLM"/>
    </source>
</evidence>